<sequence>MTTRGITVLAGSLAETVDITTAAEAAGFDAAWSGEFLNRSAVVSVAAMAAATRHIGVGTAIAYAVGRSPLVLANDARFLDELSEGRLTLGLGTGTRGMMVGWHGVKDPDGPASRLEELIPLLRRLWRLHEEPVVHEGRFYSCNITPTADIEPPLRPEIPIFTAGVNPRMIEVAGRVADGLVCHPTLTDRYLADVARPAVDRGARKTGRDPGAVKLKGVIITSIHDDPAQARREAAAQIAFYVAPKAYGPVMEASGFGEEAATIQTAFRAKDHDAMVAAVSDRMLDEMAAAGPLDEVRQRVAALEKRYDHAALYSPSFTMSAERVRENTMNIIEAFSR</sequence>
<dbReference type="GO" id="GO:0016705">
    <property type="term" value="F:oxidoreductase activity, acting on paired donors, with incorporation or reduction of molecular oxygen"/>
    <property type="evidence" value="ECO:0007669"/>
    <property type="project" value="InterPro"/>
</dbReference>
<evidence type="ECO:0000259" key="1">
    <source>
        <dbReference type="Pfam" id="PF00296"/>
    </source>
</evidence>
<evidence type="ECO:0000313" key="3">
    <source>
        <dbReference type="Proteomes" id="UP000294853"/>
    </source>
</evidence>
<dbReference type="Gene3D" id="3.20.20.30">
    <property type="entry name" value="Luciferase-like domain"/>
    <property type="match status" value="1"/>
</dbReference>
<protein>
    <submittedName>
        <fullName evidence="2">LLM class flavin-dependent oxidoreductase</fullName>
    </submittedName>
</protein>
<dbReference type="SUPFAM" id="SSF51679">
    <property type="entry name" value="Bacterial luciferase-like"/>
    <property type="match status" value="1"/>
</dbReference>
<dbReference type="InterPro" id="IPR050564">
    <property type="entry name" value="F420-G6PD/mer"/>
</dbReference>
<feature type="domain" description="Luciferase-like" evidence="1">
    <location>
        <begin position="11"/>
        <end position="307"/>
    </location>
</feature>
<accession>A0A4P7II99</accession>
<dbReference type="Pfam" id="PF00296">
    <property type="entry name" value="Bac_luciferase"/>
    <property type="match status" value="1"/>
</dbReference>
<gene>
    <name evidence="2" type="ORF">EXE58_11120</name>
</gene>
<evidence type="ECO:0000313" key="2">
    <source>
        <dbReference type="EMBL" id="QBX55957.1"/>
    </source>
</evidence>
<name>A0A4P7II99_9ACTN</name>
<dbReference type="RefSeq" id="WP_135267948.1">
    <property type="nucleotide sequence ID" value="NZ_CP038436.1"/>
</dbReference>
<dbReference type="Proteomes" id="UP000294853">
    <property type="component" value="Chromosome"/>
</dbReference>
<dbReference type="AlphaFoldDB" id="A0A4P7II99"/>
<proteinExistence type="predicted"/>
<dbReference type="EMBL" id="CP038436">
    <property type="protein sequence ID" value="QBX55957.1"/>
    <property type="molecule type" value="Genomic_DNA"/>
</dbReference>
<dbReference type="PANTHER" id="PTHR43244">
    <property type="match status" value="1"/>
</dbReference>
<organism evidence="2 3">
    <name type="scientific">Nocardioides seonyuensis</name>
    <dbReference type="NCBI Taxonomy" id="2518371"/>
    <lineage>
        <taxon>Bacteria</taxon>
        <taxon>Bacillati</taxon>
        <taxon>Actinomycetota</taxon>
        <taxon>Actinomycetes</taxon>
        <taxon>Propionibacteriales</taxon>
        <taxon>Nocardioidaceae</taxon>
        <taxon>Nocardioides</taxon>
    </lineage>
</organism>
<dbReference type="OrthoDB" id="3284378at2"/>
<dbReference type="CDD" id="cd01097">
    <property type="entry name" value="Tetrahydromethanopterin_reductase"/>
    <property type="match status" value="1"/>
</dbReference>
<dbReference type="InterPro" id="IPR036661">
    <property type="entry name" value="Luciferase-like_sf"/>
</dbReference>
<dbReference type="InterPro" id="IPR011251">
    <property type="entry name" value="Luciferase-like_dom"/>
</dbReference>
<keyword evidence="3" id="KW-1185">Reference proteome</keyword>
<dbReference type="PANTHER" id="PTHR43244:SF2">
    <property type="entry name" value="CONSERVED HYPOTHETICAL ALANINE AND PROLINE-RICH PROTEIN"/>
    <property type="match status" value="1"/>
</dbReference>
<dbReference type="KEGG" id="nsn:EXE58_11120"/>
<reference evidence="2 3" key="1">
    <citation type="submission" date="2019-03" db="EMBL/GenBank/DDBJ databases">
        <title>Three New Species of Nocardioides, Nocardioides euryhalodurans sp. nov., Nocardioides seonyuensis sp. nov. and Nocardioides eburneoflavus sp. nov. Iolated from Soil.</title>
        <authorList>
            <person name="Roh S.G."/>
            <person name="Lee C."/>
            <person name="Kim M.-K."/>
            <person name="Kim S.B."/>
        </authorList>
    </citation>
    <scope>NUCLEOTIDE SEQUENCE [LARGE SCALE GENOMIC DNA]</scope>
    <source>
        <strain evidence="2 3">MMS17-SY207-3</strain>
    </source>
</reference>